<evidence type="ECO:0000313" key="2">
    <source>
        <dbReference type="Proteomes" id="UP001295444"/>
    </source>
</evidence>
<protein>
    <recommendedName>
        <fullName evidence="3">Endonuclease/exonuclease/phosphatase domain-containing protein</fullName>
    </recommendedName>
</protein>
<dbReference type="Gene3D" id="3.60.10.10">
    <property type="entry name" value="Endonuclease/exonuclease/phosphatase"/>
    <property type="match status" value="1"/>
</dbReference>
<organism evidence="1 2">
    <name type="scientific">Pelobates cultripes</name>
    <name type="common">Western spadefoot toad</name>
    <dbReference type="NCBI Taxonomy" id="61616"/>
    <lineage>
        <taxon>Eukaryota</taxon>
        <taxon>Metazoa</taxon>
        <taxon>Chordata</taxon>
        <taxon>Craniata</taxon>
        <taxon>Vertebrata</taxon>
        <taxon>Euteleostomi</taxon>
        <taxon>Amphibia</taxon>
        <taxon>Batrachia</taxon>
        <taxon>Anura</taxon>
        <taxon>Pelobatoidea</taxon>
        <taxon>Pelobatidae</taxon>
        <taxon>Pelobates</taxon>
    </lineage>
</organism>
<reference evidence="1" key="1">
    <citation type="submission" date="2022-03" db="EMBL/GenBank/DDBJ databases">
        <authorList>
            <person name="Alioto T."/>
            <person name="Alioto T."/>
            <person name="Gomez Garrido J."/>
        </authorList>
    </citation>
    <scope>NUCLEOTIDE SEQUENCE</scope>
</reference>
<proteinExistence type="predicted"/>
<dbReference type="SUPFAM" id="SSF56219">
    <property type="entry name" value="DNase I-like"/>
    <property type="match status" value="1"/>
</dbReference>
<gene>
    <name evidence="1" type="ORF">PECUL_23A017534</name>
</gene>
<keyword evidence="2" id="KW-1185">Reference proteome</keyword>
<accession>A0AAD1SX08</accession>
<dbReference type="Proteomes" id="UP001295444">
    <property type="component" value="Chromosome 08"/>
</dbReference>
<dbReference type="EMBL" id="OW240919">
    <property type="protein sequence ID" value="CAH2312019.1"/>
    <property type="molecule type" value="Genomic_DNA"/>
</dbReference>
<dbReference type="AlphaFoldDB" id="A0AAD1SX08"/>
<sequence length="115" mass="12891">MVFLQETHFHQGDAPKLGNKRYPLGYYANHPEAKKAGEAILFASNVADFTYTFTCLYGPNRRQHTFIGQTLAKLGRFREGLLVVAGDLNLPLDPRLDSSRGVSMIPTHCLRATLR</sequence>
<evidence type="ECO:0000313" key="1">
    <source>
        <dbReference type="EMBL" id="CAH2312019.1"/>
    </source>
</evidence>
<evidence type="ECO:0008006" key="3">
    <source>
        <dbReference type="Google" id="ProtNLM"/>
    </source>
</evidence>
<dbReference type="InterPro" id="IPR036691">
    <property type="entry name" value="Endo/exonu/phosph_ase_sf"/>
</dbReference>
<name>A0AAD1SX08_PELCU</name>